<dbReference type="EMBL" id="JBBVUL010000022">
    <property type="protein sequence ID" value="MEL0565932.1"/>
    <property type="molecule type" value="Genomic_DNA"/>
</dbReference>
<dbReference type="GO" id="GO:0003700">
    <property type="term" value="F:DNA-binding transcription factor activity"/>
    <property type="evidence" value="ECO:0007669"/>
    <property type="project" value="InterPro"/>
</dbReference>
<dbReference type="Proteomes" id="UP001385848">
    <property type="component" value="Unassembled WGS sequence"/>
</dbReference>
<evidence type="ECO:0000313" key="4">
    <source>
        <dbReference type="Proteomes" id="UP000327236"/>
    </source>
</evidence>
<dbReference type="OrthoDB" id="1767844at2"/>
<sequence>MKTIENLIQRVKENDDLALLLLFERYKPMITAVTKRYFIRNLDENDWNQEALIVCYESAGLYDFERGTTFGTFFRLRLQNRAKNLLRFELAKRRALYASAISYEALKERGQICDPSYEQASLPTSIELSNFIQTLSQLEVIALTVITGLVDLDQASMTAQVPPETIKRAIARTRIKMRAYFLR</sequence>
<protein>
    <submittedName>
        <fullName evidence="2 3">Sigma factor</fullName>
    </submittedName>
</protein>
<dbReference type="Gene3D" id="1.10.1740.10">
    <property type="match status" value="1"/>
</dbReference>
<evidence type="ECO:0000313" key="3">
    <source>
        <dbReference type="EMBL" id="MEL0565932.1"/>
    </source>
</evidence>
<dbReference type="RefSeq" id="WP_006585157.1">
    <property type="nucleotide sequence ID" value="NZ_CATOUV010000001.1"/>
</dbReference>
<evidence type="ECO:0000313" key="5">
    <source>
        <dbReference type="Proteomes" id="UP001385848"/>
    </source>
</evidence>
<dbReference type="Proteomes" id="UP000327236">
    <property type="component" value="Unassembled WGS sequence"/>
</dbReference>
<evidence type="ECO:0000313" key="2">
    <source>
        <dbReference type="EMBL" id="KAA9320311.1"/>
    </source>
</evidence>
<dbReference type="InterPro" id="IPR007627">
    <property type="entry name" value="RNA_pol_sigma70_r2"/>
</dbReference>
<dbReference type="GeneID" id="31742502"/>
<comment type="caution">
    <text evidence="2">The sequence shown here is derived from an EMBL/GenBank/DDBJ whole genome shotgun (WGS) entry which is preliminary data.</text>
</comment>
<dbReference type="KEGG" id="lje:BUE77_02145"/>
<dbReference type="GO" id="GO:0006352">
    <property type="term" value="P:DNA-templated transcription initiation"/>
    <property type="evidence" value="ECO:0007669"/>
    <property type="project" value="InterPro"/>
</dbReference>
<keyword evidence="5" id="KW-1185">Reference proteome</keyword>
<dbReference type="Pfam" id="PF04542">
    <property type="entry name" value="Sigma70_r2"/>
    <property type="match status" value="1"/>
</dbReference>
<evidence type="ECO:0000259" key="1">
    <source>
        <dbReference type="Pfam" id="PF04542"/>
    </source>
</evidence>
<name>A0A5N1I873_LACJE</name>
<dbReference type="AlphaFoldDB" id="A0A5N1I873"/>
<proteinExistence type="predicted"/>
<dbReference type="EMBL" id="VYWW01000050">
    <property type="protein sequence ID" value="KAA9320311.1"/>
    <property type="molecule type" value="Genomic_DNA"/>
</dbReference>
<accession>A0A5N1I873</accession>
<feature type="domain" description="RNA polymerase sigma-70 region 2" evidence="1">
    <location>
        <begin position="22"/>
        <end position="87"/>
    </location>
</feature>
<reference evidence="2 4" key="1">
    <citation type="submission" date="2019-09" db="EMBL/GenBank/DDBJ databases">
        <title>Draft genome sequence assemblies of isolates from the urinary tract.</title>
        <authorList>
            <person name="Mores C.R."/>
            <person name="Putonti C."/>
            <person name="Wolfe A.J."/>
        </authorList>
    </citation>
    <scope>NUCLEOTIDE SEQUENCE [LARGE SCALE GENOMIC DNA]</scope>
    <source>
        <strain evidence="2 4">UMB246</strain>
    </source>
</reference>
<gene>
    <name evidence="3" type="ORF">AAC431_08420</name>
    <name evidence="2" type="ORF">F6H94_08175</name>
</gene>
<dbReference type="InterPro" id="IPR013325">
    <property type="entry name" value="RNA_pol_sigma_r2"/>
</dbReference>
<dbReference type="SUPFAM" id="SSF88946">
    <property type="entry name" value="Sigma2 domain of RNA polymerase sigma factors"/>
    <property type="match status" value="1"/>
</dbReference>
<organism evidence="2 4">
    <name type="scientific">Lactobacillus jensenii</name>
    <dbReference type="NCBI Taxonomy" id="109790"/>
    <lineage>
        <taxon>Bacteria</taxon>
        <taxon>Bacillati</taxon>
        <taxon>Bacillota</taxon>
        <taxon>Bacilli</taxon>
        <taxon>Lactobacillales</taxon>
        <taxon>Lactobacillaceae</taxon>
        <taxon>Lactobacillus</taxon>
    </lineage>
</organism>
<reference evidence="3 5" key="2">
    <citation type="submission" date="2024-04" db="EMBL/GenBank/DDBJ databases">
        <title>Three lactobacilli isolated from voided urine samples from females with type 2 diabetes.</title>
        <authorList>
            <person name="Kula A."/>
            <person name="Stegman N."/>
            <person name="Putonti C."/>
        </authorList>
    </citation>
    <scope>NUCLEOTIDE SEQUENCE [LARGE SCALE GENOMIC DNA]</scope>
    <source>
        <strain evidence="3 5">1855</strain>
    </source>
</reference>